<dbReference type="InterPro" id="IPR006175">
    <property type="entry name" value="YjgF/YER057c/UK114"/>
</dbReference>
<gene>
    <name evidence="1" type="ORF">EDB81DRAFT_816656</name>
</gene>
<dbReference type="Pfam" id="PF01042">
    <property type="entry name" value="Ribonuc_L-PSP"/>
    <property type="match status" value="1"/>
</dbReference>
<dbReference type="Proteomes" id="UP000738349">
    <property type="component" value="Unassembled WGS sequence"/>
</dbReference>
<dbReference type="GO" id="GO:0005739">
    <property type="term" value="C:mitochondrion"/>
    <property type="evidence" value="ECO:0007669"/>
    <property type="project" value="TreeGrafter"/>
</dbReference>
<evidence type="ECO:0000313" key="2">
    <source>
        <dbReference type="Proteomes" id="UP000738349"/>
    </source>
</evidence>
<dbReference type="OrthoDB" id="309640at2759"/>
<name>A0A9P9DFM9_9HYPO</name>
<dbReference type="SUPFAM" id="SSF55298">
    <property type="entry name" value="YjgF-like"/>
    <property type="match status" value="1"/>
</dbReference>
<dbReference type="GO" id="GO:0005829">
    <property type="term" value="C:cytosol"/>
    <property type="evidence" value="ECO:0007669"/>
    <property type="project" value="TreeGrafter"/>
</dbReference>
<sequence length="140" mass="15551">MSPPLPFINEEGAGQKHSDLCHYSQAVVLPNGIVKCSGQGGWTTTGDLTDDVERQVDLAFENVDRVLQAVGLRGWEDVYLLRSYSVNIETDFNIIVDRLKKRIPGHRPVWTAIGVPKLAFPQMMVELEVEAYAPNKATQA</sequence>
<dbReference type="PANTHER" id="PTHR11803">
    <property type="entry name" value="2-IMINOBUTANOATE/2-IMINOPROPANOATE DEAMINASE RIDA"/>
    <property type="match status" value="1"/>
</dbReference>
<accession>A0A9P9DFM9</accession>
<proteinExistence type="predicted"/>
<organism evidence="1 2">
    <name type="scientific">Dactylonectria macrodidyma</name>
    <dbReference type="NCBI Taxonomy" id="307937"/>
    <lineage>
        <taxon>Eukaryota</taxon>
        <taxon>Fungi</taxon>
        <taxon>Dikarya</taxon>
        <taxon>Ascomycota</taxon>
        <taxon>Pezizomycotina</taxon>
        <taxon>Sordariomycetes</taxon>
        <taxon>Hypocreomycetidae</taxon>
        <taxon>Hypocreales</taxon>
        <taxon>Nectriaceae</taxon>
        <taxon>Dactylonectria</taxon>
    </lineage>
</organism>
<comment type="caution">
    <text evidence="1">The sequence shown here is derived from an EMBL/GenBank/DDBJ whole genome shotgun (WGS) entry which is preliminary data.</text>
</comment>
<evidence type="ECO:0000313" key="1">
    <source>
        <dbReference type="EMBL" id="KAH7118326.1"/>
    </source>
</evidence>
<dbReference type="PANTHER" id="PTHR11803:SF39">
    <property type="entry name" value="2-IMINOBUTANOATE_2-IMINOPROPANOATE DEAMINASE"/>
    <property type="match status" value="1"/>
</dbReference>
<dbReference type="Gene3D" id="3.30.1330.40">
    <property type="entry name" value="RutC-like"/>
    <property type="match status" value="1"/>
</dbReference>
<reference evidence="1" key="1">
    <citation type="journal article" date="2021" name="Nat. Commun.">
        <title>Genetic determinants of endophytism in the Arabidopsis root mycobiome.</title>
        <authorList>
            <person name="Mesny F."/>
            <person name="Miyauchi S."/>
            <person name="Thiergart T."/>
            <person name="Pickel B."/>
            <person name="Atanasova L."/>
            <person name="Karlsson M."/>
            <person name="Huettel B."/>
            <person name="Barry K.W."/>
            <person name="Haridas S."/>
            <person name="Chen C."/>
            <person name="Bauer D."/>
            <person name="Andreopoulos W."/>
            <person name="Pangilinan J."/>
            <person name="LaButti K."/>
            <person name="Riley R."/>
            <person name="Lipzen A."/>
            <person name="Clum A."/>
            <person name="Drula E."/>
            <person name="Henrissat B."/>
            <person name="Kohler A."/>
            <person name="Grigoriev I.V."/>
            <person name="Martin F.M."/>
            <person name="Hacquard S."/>
        </authorList>
    </citation>
    <scope>NUCLEOTIDE SEQUENCE</scope>
    <source>
        <strain evidence="1">MPI-CAGE-AT-0147</strain>
    </source>
</reference>
<dbReference type="EMBL" id="JAGMUV010000027">
    <property type="protein sequence ID" value="KAH7118326.1"/>
    <property type="molecule type" value="Genomic_DNA"/>
</dbReference>
<dbReference type="GO" id="GO:0019239">
    <property type="term" value="F:deaminase activity"/>
    <property type="evidence" value="ECO:0007669"/>
    <property type="project" value="TreeGrafter"/>
</dbReference>
<protein>
    <submittedName>
        <fullName evidence="1">Endoribonuclease L-PSP/chorismate mutase-like protein</fullName>
    </submittedName>
</protein>
<dbReference type="InterPro" id="IPR035959">
    <property type="entry name" value="RutC-like_sf"/>
</dbReference>
<keyword evidence="2" id="KW-1185">Reference proteome</keyword>
<dbReference type="AlphaFoldDB" id="A0A9P9DFM9"/>